<gene>
    <name evidence="1" type="ORF">OBE_02369</name>
</gene>
<dbReference type="AlphaFoldDB" id="K1TK08"/>
<reference evidence="1" key="1">
    <citation type="journal article" date="2013" name="Environ. Microbiol.">
        <title>Microbiota from the distal guts of lean and obese adolescents exhibit partial functional redundancy besides clear differences in community structure.</title>
        <authorList>
            <person name="Ferrer M."/>
            <person name="Ruiz A."/>
            <person name="Lanza F."/>
            <person name="Haange S.B."/>
            <person name="Oberbach A."/>
            <person name="Till H."/>
            <person name="Bargiela R."/>
            <person name="Campoy C."/>
            <person name="Segura M.T."/>
            <person name="Richter M."/>
            <person name="von Bergen M."/>
            <person name="Seifert J."/>
            <person name="Suarez A."/>
        </authorList>
    </citation>
    <scope>NUCLEOTIDE SEQUENCE</scope>
</reference>
<organism evidence="1">
    <name type="scientific">human gut metagenome</name>
    <dbReference type="NCBI Taxonomy" id="408170"/>
    <lineage>
        <taxon>unclassified sequences</taxon>
        <taxon>metagenomes</taxon>
        <taxon>organismal metagenomes</taxon>
    </lineage>
</organism>
<dbReference type="EMBL" id="AJWZ01001539">
    <property type="protein sequence ID" value="EKC73482.1"/>
    <property type="molecule type" value="Genomic_DNA"/>
</dbReference>
<protein>
    <submittedName>
        <fullName evidence="1">Phage related protein</fullName>
    </submittedName>
</protein>
<sequence length="155" mass="17402">MIITSETASIAKFIIENAVEGTVPYYEEMRENFAVPSVFFPSPVVSSSEHTVSSYSFIYSWSVVVFATNDDLAYENAIRIAKAIRDNAMLIPVVDSDGQPTDDYIRITKCEINANDSCAKSIDIGWRSTEFYRDVREVKPTADDVMCSISRKENT</sequence>
<name>K1TK08_9ZZZZ</name>
<proteinExistence type="predicted"/>
<evidence type="ECO:0000313" key="1">
    <source>
        <dbReference type="EMBL" id="EKC73482.1"/>
    </source>
</evidence>
<comment type="caution">
    <text evidence="1">The sequence shown here is derived from an EMBL/GenBank/DDBJ whole genome shotgun (WGS) entry which is preliminary data.</text>
</comment>
<accession>K1TK08</accession>